<name>A0ABW4ZFR6_9SPHI</name>
<evidence type="ECO:0000313" key="2">
    <source>
        <dbReference type="Proteomes" id="UP001597387"/>
    </source>
</evidence>
<reference evidence="2" key="1">
    <citation type="journal article" date="2019" name="Int. J. Syst. Evol. Microbiol.">
        <title>The Global Catalogue of Microorganisms (GCM) 10K type strain sequencing project: providing services to taxonomists for standard genome sequencing and annotation.</title>
        <authorList>
            <consortium name="The Broad Institute Genomics Platform"/>
            <consortium name="The Broad Institute Genome Sequencing Center for Infectious Disease"/>
            <person name="Wu L."/>
            <person name="Ma J."/>
        </authorList>
    </citation>
    <scope>NUCLEOTIDE SEQUENCE [LARGE SCALE GENOMIC DNA]</scope>
    <source>
        <strain evidence="2">KCTC 42217</strain>
    </source>
</reference>
<proteinExistence type="predicted"/>
<protein>
    <submittedName>
        <fullName evidence="1">Uncharacterized protein</fullName>
    </submittedName>
</protein>
<dbReference type="RefSeq" id="WP_255902246.1">
    <property type="nucleotide sequence ID" value="NZ_JAFMZO010000002.1"/>
</dbReference>
<accession>A0ABW4ZFR6</accession>
<comment type="caution">
    <text evidence="1">The sequence shown here is derived from an EMBL/GenBank/DDBJ whole genome shotgun (WGS) entry which is preliminary data.</text>
</comment>
<gene>
    <name evidence="1" type="ORF">ACFSJU_00570</name>
</gene>
<dbReference type="Proteomes" id="UP001597387">
    <property type="component" value="Unassembled WGS sequence"/>
</dbReference>
<dbReference type="EMBL" id="JBHUHZ010000001">
    <property type="protein sequence ID" value="MFD2160873.1"/>
    <property type="molecule type" value="Genomic_DNA"/>
</dbReference>
<keyword evidence="2" id="KW-1185">Reference proteome</keyword>
<sequence length="121" mass="13883">MAAQFKNSSFFYTCKENYFLSILPADPQSRNKDGYKALVKIARTYFSADLYEPIAQYLTEGRYLVKLWSAYLTLEYGSPDSELRESCIEAIESTLSKSAHELSAEQNEFFQAYLQKSLKTA</sequence>
<organism evidence="1 2">
    <name type="scientific">Paradesertivirga mongoliensis</name>
    <dbReference type="NCBI Taxonomy" id="2100740"/>
    <lineage>
        <taxon>Bacteria</taxon>
        <taxon>Pseudomonadati</taxon>
        <taxon>Bacteroidota</taxon>
        <taxon>Sphingobacteriia</taxon>
        <taxon>Sphingobacteriales</taxon>
        <taxon>Sphingobacteriaceae</taxon>
        <taxon>Paradesertivirga</taxon>
    </lineage>
</organism>
<evidence type="ECO:0000313" key="1">
    <source>
        <dbReference type="EMBL" id="MFD2160873.1"/>
    </source>
</evidence>